<organism evidence="9 10">
    <name type="scientific">Geoglobus acetivorans</name>
    <dbReference type="NCBI Taxonomy" id="565033"/>
    <lineage>
        <taxon>Archaea</taxon>
        <taxon>Methanobacteriati</taxon>
        <taxon>Methanobacteriota</taxon>
        <taxon>Archaeoglobi</taxon>
        <taxon>Archaeoglobales</taxon>
        <taxon>Archaeoglobaceae</taxon>
        <taxon>Geoglobus</taxon>
    </lineage>
</organism>
<dbReference type="EMBL" id="CP009552">
    <property type="protein sequence ID" value="AIY89578.1"/>
    <property type="molecule type" value="Genomic_DNA"/>
</dbReference>
<dbReference type="GO" id="GO:0006284">
    <property type="term" value="P:base-excision repair"/>
    <property type="evidence" value="ECO:0007669"/>
    <property type="project" value="UniProtKB-UniRule"/>
</dbReference>
<dbReference type="RefSeq" id="WP_048090935.1">
    <property type="nucleotide sequence ID" value="NZ_CP009552.1"/>
</dbReference>
<dbReference type="NCBIfam" id="NF002305">
    <property type="entry name" value="PRK01229.1"/>
    <property type="match status" value="1"/>
</dbReference>
<reference evidence="9 10" key="1">
    <citation type="journal article" date="2015" name="Appl. Environ. Microbiol.">
        <title>The Geoglobus acetivorans genome: Fe(III) reduction, acetate utilization, autotrophic growth, and degradation of aromatic compounds in a hyperthermophilic archaeon.</title>
        <authorList>
            <person name="Mardanov A.V."/>
            <person name="Slododkina G.B."/>
            <person name="Slobodkin A.I."/>
            <person name="Beletsky A.V."/>
            <person name="Gavrilov S.N."/>
            <person name="Kublanov I.V."/>
            <person name="Bonch-Osmolovskaya E.A."/>
            <person name="Skryabin K.G."/>
            <person name="Ravin N.V."/>
        </authorList>
    </citation>
    <scope>NUCLEOTIDE SEQUENCE [LARGE SCALE GENOMIC DNA]</scope>
    <source>
        <strain evidence="9 10">SBH6</strain>
    </source>
</reference>
<dbReference type="CDD" id="cd00056">
    <property type="entry name" value="ENDO3c"/>
    <property type="match status" value="1"/>
</dbReference>
<feature type="active site" evidence="7">
    <location>
        <position position="154"/>
    </location>
</feature>
<dbReference type="KEGG" id="gac:GACE_0525"/>
<dbReference type="EC" id="3.2.2.-" evidence="7"/>
<evidence type="ECO:0000256" key="1">
    <source>
        <dbReference type="ARBA" id="ARBA00022763"/>
    </source>
</evidence>
<dbReference type="SMART" id="SM00478">
    <property type="entry name" value="ENDO3c"/>
    <property type="match status" value="1"/>
</dbReference>
<evidence type="ECO:0000259" key="8">
    <source>
        <dbReference type="SMART" id="SM00478"/>
    </source>
</evidence>
<dbReference type="EC" id="4.2.99.18" evidence="7"/>
<dbReference type="InterPro" id="IPR011257">
    <property type="entry name" value="DNA_glycosylase"/>
</dbReference>
<dbReference type="InterPro" id="IPR012092">
    <property type="entry name" value="DNA_glyclase/AP_lyase_Ogg"/>
</dbReference>
<proteinExistence type="inferred from homology"/>
<gene>
    <name evidence="7" type="primary">ogg</name>
    <name evidence="9" type="ORF">GACE_0525</name>
</gene>
<dbReference type="AlphaFoldDB" id="A0A0A7GCJ5"/>
<dbReference type="eggNOG" id="arCOG04357">
    <property type="taxonomic scope" value="Archaea"/>
</dbReference>
<keyword evidence="6 7" id="KW-0326">Glycosidase</keyword>
<dbReference type="Gene3D" id="1.10.340.30">
    <property type="entry name" value="Hypothetical protein, domain 2"/>
    <property type="match status" value="1"/>
</dbReference>
<keyword evidence="4 7" id="KW-0456">Lyase</keyword>
<dbReference type="Gene3D" id="1.10.1670.10">
    <property type="entry name" value="Helix-hairpin-Helix base-excision DNA repair enzymes (C-terminal)"/>
    <property type="match status" value="1"/>
</dbReference>
<sequence length="214" mass="24737">MSEPVLSLISSIEEVENQAGHVISERIGQFLDLNRKGNEEWFSELCFCILTANSSAELGIKIQNEIGDGFLYLSEGELEKELKRLGHRFWRTRAEFIVRARKFSRIRDIVVDSIESSGVIEAREWLVKNIKGIGYKEASHFLRNVGYFDLAILDRHILAVMHKYGILDEIPKTLTKKRYLEIEQKFVEIADLAGMKPGILDLYVWYMRTGRVLK</sequence>
<dbReference type="Pfam" id="PF22175">
    <property type="entry name" value="Ogg-HhH"/>
    <property type="match status" value="1"/>
</dbReference>
<comment type="similarity">
    <text evidence="7">Belongs to the type-2 OGG1 family.</text>
</comment>
<dbReference type="SUPFAM" id="SSF48150">
    <property type="entry name" value="DNA-glycosylase"/>
    <property type="match status" value="1"/>
</dbReference>
<evidence type="ECO:0000256" key="2">
    <source>
        <dbReference type="ARBA" id="ARBA00022801"/>
    </source>
</evidence>
<evidence type="ECO:0000256" key="6">
    <source>
        <dbReference type="ARBA" id="ARBA00023295"/>
    </source>
</evidence>
<name>A0A0A7GCJ5_GEOAI</name>
<dbReference type="HAMAP" id="MF_00241">
    <property type="entry name" value="Ogg"/>
    <property type="match status" value="1"/>
</dbReference>
<keyword evidence="3 7" id="KW-0234">DNA repair</keyword>
<dbReference type="STRING" id="565033.GACE_0525"/>
<feature type="site" description="Important for guanine/8-oxoguanine distinction" evidence="7">
    <location>
        <position position="214"/>
    </location>
</feature>
<evidence type="ECO:0000313" key="10">
    <source>
        <dbReference type="Proteomes" id="UP000030624"/>
    </source>
</evidence>
<evidence type="ECO:0000256" key="7">
    <source>
        <dbReference type="HAMAP-Rule" id="MF_00241"/>
    </source>
</evidence>
<keyword evidence="5 7" id="KW-0511">Multifunctional enzyme</keyword>
<dbReference type="InterPro" id="IPR003265">
    <property type="entry name" value="HhH-GPD_domain"/>
</dbReference>
<feature type="active site" evidence="7">
    <location>
        <position position="136"/>
    </location>
</feature>
<dbReference type="GO" id="GO:0140078">
    <property type="term" value="F:class I DNA-(apurinic or apyrimidinic site) endonuclease activity"/>
    <property type="evidence" value="ECO:0007669"/>
    <property type="project" value="UniProtKB-EC"/>
</dbReference>
<keyword evidence="1 7" id="KW-0227">DNA damage</keyword>
<dbReference type="HOGENOM" id="CLU_104937_0_0_2"/>
<dbReference type="Proteomes" id="UP000030624">
    <property type="component" value="Chromosome"/>
</dbReference>
<evidence type="ECO:0000313" key="9">
    <source>
        <dbReference type="EMBL" id="AIY89578.1"/>
    </source>
</evidence>
<evidence type="ECO:0000256" key="4">
    <source>
        <dbReference type="ARBA" id="ARBA00023239"/>
    </source>
</evidence>
<accession>A0A0A7GCJ5</accession>
<evidence type="ECO:0000256" key="5">
    <source>
        <dbReference type="ARBA" id="ARBA00023268"/>
    </source>
</evidence>
<dbReference type="GeneID" id="24797129"/>
<protein>
    <recommendedName>
        <fullName evidence="7">8-oxoguanine DNA glycosylase/AP lyase</fullName>
    </recommendedName>
    <domain>
        <recommendedName>
            <fullName evidence="7">8-oxoguanine DNA glycosylase</fullName>
            <shortName evidence="7">8-oxoG DNA glycosylase</shortName>
            <ecNumber evidence="7">3.2.2.-</ecNumber>
        </recommendedName>
    </domain>
    <domain>
        <recommendedName>
            <fullName evidence="7">DNA-(apurinic or apyrimidinic site) lyase</fullName>
            <shortName evidence="7">AP lyase</shortName>
            <ecNumber evidence="7">4.2.99.18</ecNumber>
        </recommendedName>
    </domain>
</protein>
<comment type="catalytic activity">
    <reaction evidence="7">
        <text>2'-deoxyribonucleotide-(2'-deoxyribose 5'-phosphate)-2'-deoxyribonucleotide-DNA = a 3'-end 2'-deoxyribonucleotide-(2,3-dehydro-2,3-deoxyribose 5'-phosphate)-DNA + a 5'-end 5'-phospho-2'-deoxyribonucleoside-DNA + H(+)</text>
        <dbReference type="Rhea" id="RHEA:66592"/>
        <dbReference type="Rhea" id="RHEA-COMP:13180"/>
        <dbReference type="Rhea" id="RHEA-COMP:16897"/>
        <dbReference type="Rhea" id="RHEA-COMP:17067"/>
        <dbReference type="ChEBI" id="CHEBI:15378"/>
        <dbReference type="ChEBI" id="CHEBI:136412"/>
        <dbReference type="ChEBI" id="CHEBI:157695"/>
        <dbReference type="ChEBI" id="CHEBI:167181"/>
        <dbReference type="EC" id="4.2.99.18"/>
    </reaction>
</comment>
<dbReference type="InterPro" id="IPR023170">
    <property type="entry name" value="HhH_base_excis_C"/>
</dbReference>
<comment type="function">
    <text evidence="7">Catalyzes the excision of an oxidatively damaged form of guanine (7,8-dihydro-8-oxoguanine = 8-oxoG) from DNA. Also cleaves the DNA backbone at apurinic/apyrimidinic sites (AP sites).</text>
</comment>
<keyword evidence="2 7" id="KW-0378">Hydrolase</keyword>
<dbReference type="GO" id="GO:0016799">
    <property type="term" value="F:hydrolase activity, hydrolyzing N-glycosyl compounds"/>
    <property type="evidence" value="ECO:0007669"/>
    <property type="project" value="UniProtKB-UniRule"/>
</dbReference>
<evidence type="ECO:0000256" key="3">
    <source>
        <dbReference type="ARBA" id="ARBA00023204"/>
    </source>
</evidence>
<dbReference type="PIRSF" id="PIRSF005954">
    <property type="entry name" value="Thrmst_ogg"/>
    <property type="match status" value="1"/>
</dbReference>
<feature type="domain" description="HhH-GPD" evidence="8">
    <location>
        <begin position="50"/>
        <end position="209"/>
    </location>
</feature>